<dbReference type="AlphaFoldDB" id="A0A1H8P685"/>
<evidence type="ECO:0000256" key="1">
    <source>
        <dbReference type="SAM" id="Phobius"/>
    </source>
</evidence>
<reference evidence="3" key="1">
    <citation type="submission" date="2016-10" db="EMBL/GenBank/DDBJ databases">
        <authorList>
            <person name="Varghese N."/>
            <person name="Submissions S."/>
        </authorList>
    </citation>
    <scope>NUCLEOTIDE SEQUENCE [LARGE SCALE GENOMIC DNA]</scope>
    <source>
        <strain evidence="3">Gh-48</strain>
    </source>
</reference>
<keyword evidence="1" id="KW-1133">Transmembrane helix</keyword>
<gene>
    <name evidence="2" type="ORF">SAMN05192574_107249</name>
</gene>
<accession>A0A1H8P685</accession>
<feature type="transmembrane region" description="Helical" evidence="1">
    <location>
        <begin position="49"/>
        <end position="71"/>
    </location>
</feature>
<proteinExistence type="predicted"/>
<dbReference type="EMBL" id="FOCL01000007">
    <property type="protein sequence ID" value="SEO37396.1"/>
    <property type="molecule type" value="Genomic_DNA"/>
</dbReference>
<organism evidence="2 3">
    <name type="scientific">Mucilaginibacter gossypiicola</name>
    <dbReference type="NCBI Taxonomy" id="551995"/>
    <lineage>
        <taxon>Bacteria</taxon>
        <taxon>Pseudomonadati</taxon>
        <taxon>Bacteroidota</taxon>
        <taxon>Sphingobacteriia</taxon>
        <taxon>Sphingobacteriales</taxon>
        <taxon>Sphingobacteriaceae</taxon>
        <taxon>Mucilaginibacter</taxon>
    </lineage>
</organism>
<protein>
    <submittedName>
        <fullName evidence="2">Uncharacterized protein</fullName>
    </submittedName>
</protein>
<name>A0A1H8P685_9SPHI</name>
<evidence type="ECO:0000313" key="2">
    <source>
        <dbReference type="EMBL" id="SEO37396.1"/>
    </source>
</evidence>
<dbReference type="OrthoDB" id="9911955at2"/>
<evidence type="ECO:0000313" key="3">
    <source>
        <dbReference type="Proteomes" id="UP000198942"/>
    </source>
</evidence>
<keyword evidence="1" id="KW-0812">Transmembrane</keyword>
<sequence>MLQTAIALPYHLTKVDTLQAQVLHLNHVVDSLNKVSSTTTIGTGYFHDIIGIGFTCFVGLVAIIATIAGYVSWRTITIRFEQERREMQINFDNRIIVMENQFTSTLHQLRDQAEKNSIAYDSALNDLKQESLSLKNNFLQADVDINRAMCSINDDREFYVIALDWGLSAIPTMLELNYEKSLYNWVEFCEEISDKIDLETPDNKERIKNYENQFKKHFSNCLNILPKEYDERLKKINDKIMRVIYSE</sequence>
<keyword evidence="1" id="KW-0472">Membrane</keyword>
<keyword evidence="3" id="KW-1185">Reference proteome</keyword>
<dbReference type="Proteomes" id="UP000198942">
    <property type="component" value="Unassembled WGS sequence"/>
</dbReference>
<dbReference type="RefSeq" id="WP_091214698.1">
    <property type="nucleotide sequence ID" value="NZ_FOCL01000007.1"/>
</dbReference>